<evidence type="ECO:0000313" key="3">
    <source>
        <dbReference type="Proteomes" id="UP000623608"/>
    </source>
</evidence>
<dbReference type="InterPro" id="IPR007278">
    <property type="entry name" value="DUF397"/>
</dbReference>
<reference evidence="2" key="1">
    <citation type="submission" date="2021-01" db="EMBL/GenBank/DDBJ databases">
        <title>Whole genome shotgun sequence of Actinoplanes tereljensis NBRC 105297.</title>
        <authorList>
            <person name="Komaki H."/>
            <person name="Tamura T."/>
        </authorList>
    </citation>
    <scope>NUCLEOTIDE SEQUENCE</scope>
    <source>
        <strain evidence="2">NBRC 105297</strain>
    </source>
</reference>
<name>A0A919NJH3_9ACTN</name>
<protein>
    <submittedName>
        <fullName evidence="2">DUF397 domain-containing protein</fullName>
    </submittedName>
</protein>
<evidence type="ECO:0000313" key="2">
    <source>
        <dbReference type="EMBL" id="GIF19824.1"/>
    </source>
</evidence>
<evidence type="ECO:0000259" key="1">
    <source>
        <dbReference type="Pfam" id="PF04149"/>
    </source>
</evidence>
<dbReference type="AlphaFoldDB" id="A0A919NJH3"/>
<proteinExistence type="predicted"/>
<comment type="caution">
    <text evidence="2">The sequence shown here is derived from an EMBL/GenBank/DDBJ whole genome shotgun (WGS) entry which is preliminary data.</text>
</comment>
<feature type="domain" description="DUF397" evidence="1">
    <location>
        <begin position="8"/>
        <end position="59"/>
    </location>
</feature>
<sequence>MIKLTENLQWKRSTRCTSGTCVEIATVGGTYLVRDAKDPDGAVLHVGAAGWAAFLSAVKAGEFGI</sequence>
<dbReference type="Pfam" id="PF04149">
    <property type="entry name" value="DUF397"/>
    <property type="match status" value="1"/>
</dbReference>
<dbReference type="EMBL" id="BOMY01000018">
    <property type="protein sequence ID" value="GIF19824.1"/>
    <property type="molecule type" value="Genomic_DNA"/>
</dbReference>
<dbReference type="RefSeq" id="WP_203804579.1">
    <property type="nucleotide sequence ID" value="NZ_BOMY01000018.1"/>
</dbReference>
<keyword evidence="3" id="KW-1185">Reference proteome</keyword>
<gene>
    <name evidence="2" type="ORF">Ate02nite_25540</name>
</gene>
<accession>A0A919NJH3</accession>
<dbReference type="Proteomes" id="UP000623608">
    <property type="component" value="Unassembled WGS sequence"/>
</dbReference>
<organism evidence="2 3">
    <name type="scientific">Paractinoplanes tereljensis</name>
    <dbReference type="NCBI Taxonomy" id="571912"/>
    <lineage>
        <taxon>Bacteria</taxon>
        <taxon>Bacillati</taxon>
        <taxon>Actinomycetota</taxon>
        <taxon>Actinomycetes</taxon>
        <taxon>Micromonosporales</taxon>
        <taxon>Micromonosporaceae</taxon>
        <taxon>Paractinoplanes</taxon>
    </lineage>
</organism>